<dbReference type="Pfam" id="PF00753">
    <property type="entry name" value="Lactamase_B"/>
    <property type="match status" value="1"/>
</dbReference>
<accession>E8MZY4</accession>
<dbReference type="InterPro" id="IPR036866">
    <property type="entry name" value="RibonucZ/Hydroxyglut_hydro"/>
</dbReference>
<evidence type="ECO:0008006" key="6">
    <source>
        <dbReference type="Google" id="ProtNLM"/>
    </source>
</evidence>
<evidence type="ECO:0000259" key="2">
    <source>
        <dbReference type="SMART" id="SM00849"/>
    </source>
</evidence>
<dbReference type="InterPro" id="IPR022712">
    <property type="entry name" value="Beta_Casp"/>
</dbReference>
<dbReference type="STRING" id="926569.ANT_02850"/>
<dbReference type="InterPro" id="IPR001279">
    <property type="entry name" value="Metallo-B-lactamas"/>
</dbReference>
<feature type="domain" description="Metallo-beta-lactamase" evidence="2">
    <location>
        <begin position="13"/>
        <end position="248"/>
    </location>
</feature>
<dbReference type="Gene3D" id="3.60.15.10">
    <property type="entry name" value="Ribonuclease Z/Hydroxyacylglutathione hydrolase-like"/>
    <property type="match status" value="1"/>
</dbReference>
<dbReference type="AlphaFoldDB" id="E8MZY4"/>
<evidence type="ECO:0000259" key="3">
    <source>
        <dbReference type="SMART" id="SM01027"/>
    </source>
</evidence>
<dbReference type="OrthoDB" id="9803916at2"/>
<dbReference type="EMBL" id="AP012029">
    <property type="protein sequence ID" value="BAJ62319.1"/>
    <property type="molecule type" value="Genomic_DNA"/>
</dbReference>
<evidence type="ECO:0000313" key="5">
    <source>
        <dbReference type="Proteomes" id="UP000008922"/>
    </source>
</evidence>
<dbReference type="eggNOG" id="COG1236">
    <property type="taxonomic scope" value="Bacteria"/>
</dbReference>
<dbReference type="SUPFAM" id="SSF56281">
    <property type="entry name" value="Metallo-hydrolase/oxidoreductase"/>
    <property type="match status" value="1"/>
</dbReference>
<dbReference type="CDD" id="cd16295">
    <property type="entry name" value="TTHA0252-CPSF-like_MBL-fold"/>
    <property type="match status" value="1"/>
</dbReference>
<dbReference type="GO" id="GO:0016787">
    <property type="term" value="F:hydrolase activity"/>
    <property type="evidence" value="ECO:0007669"/>
    <property type="project" value="UniProtKB-KW"/>
</dbReference>
<protein>
    <recommendedName>
        <fullName evidence="6">MBL fold metallo-hydrolase</fullName>
    </recommendedName>
</protein>
<dbReference type="InterPro" id="IPR050698">
    <property type="entry name" value="MBL"/>
</dbReference>
<reference evidence="4 5" key="1">
    <citation type="submission" date="2010-12" db="EMBL/GenBank/DDBJ databases">
        <title>Whole genome sequence of Anaerolinea thermophila UNI-1.</title>
        <authorList>
            <person name="Narita-Yamada S."/>
            <person name="Kishi E."/>
            <person name="Watanabe Y."/>
            <person name="Takasaki K."/>
            <person name="Ankai A."/>
            <person name="Oguchi A."/>
            <person name="Fukui S."/>
            <person name="Takahashi M."/>
            <person name="Yashiro I."/>
            <person name="Hosoyama A."/>
            <person name="Sekiguchi Y."/>
            <person name="Hanada S."/>
            <person name="Fujita N."/>
        </authorList>
    </citation>
    <scope>NUCLEOTIDE SEQUENCE [LARGE SCALE GENOMIC DNA]</scope>
    <source>
        <strain evidence="5">DSM 14523 / JCM 11388 / NBRC 100420 / UNI-1</strain>
    </source>
</reference>
<dbReference type="Pfam" id="PF07521">
    <property type="entry name" value="RMMBL"/>
    <property type="match status" value="1"/>
</dbReference>
<dbReference type="InterPro" id="IPR011108">
    <property type="entry name" value="RMMBL"/>
</dbReference>
<dbReference type="GO" id="GO:0004521">
    <property type="term" value="F:RNA endonuclease activity"/>
    <property type="evidence" value="ECO:0007669"/>
    <property type="project" value="TreeGrafter"/>
</dbReference>
<dbReference type="HOGENOM" id="CLU_009673_5_2_0"/>
<dbReference type="Pfam" id="PF10996">
    <property type="entry name" value="Beta-Casp"/>
    <property type="match status" value="1"/>
</dbReference>
<feature type="domain" description="Beta-Casp" evidence="3">
    <location>
        <begin position="253"/>
        <end position="379"/>
    </location>
</feature>
<sequence>MNIRILGAAQTVTGSQHLLEINGARVLLECGLFQGRRADTYTRNRTFPFNPRRLDAVILSHAHIDHSGNLPNLVKQGFEGPIYATPATAELAEIMVRDSAHIQEADAEYLNKKRLRRGEPPIEPLYTRADAEAVSPLFVPVPYNQPFEPAPGVHARFVDAGHILGSAGVILDLEENGTRRRVWFSGDIGREKLPLLKDPVLPENADYLLMECTYGDKPHRDPEAAYAEFREVALRTFERGGKVIIPAFAVGRTQEIVYSLNRMISDGDLPSVPVYVDSPLAVNASEVFMKHLELFDEETRQFIREHRHPALDFPTLTYIRDVEESKALNGLPGPMVIISASGMAETGRILHHLKNNLEDARNTVMIVSWQAPDTLGRRLADREFKVKIFGETYIRRAEVATIGGLSAHAGQDMLLKYALASRRSLRGITLVHGEELAAAALREKIIEAGFSKVEYPQSGTVLPLD</sequence>
<dbReference type="Proteomes" id="UP000008922">
    <property type="component" value="Chromosome"/>
</dbReference>
<dbReference type="KEGG" id="atm:ANT_02850"/>
<name>E8MZY4_ANATU</name>
<dbReference type="SMART" id="SM00849">
    <property type="entry name" value="Lactamase_B"/>
    <property type="match status" value="1"/>
</dbReference>
<dbReference type="PANTHER" id="PTHR11203:SF37">
    <property type="entry name" value="INTEGRATOR COMPLEX SUBUNIT 11"/>
    <property type="match status" value="1"/>
</dbReference>
<evidence type="ECO:0000256" key="1">
    <source>
        <dbReference type="ARBA" id="ARBA00022801"/>
    </source>
</evidence>
<dbReference type="RefSeq" id="WP_013558716.1">
    <property type="nucleotide sequence ID" value="NC_014960.1"/>
</dbReference>
<dbReference type="Gene3D" id="3.40.50.10890">
    <property type="match status" value="1"/>
</dbReference>
<keyword evidence="1" id="KW-0378">Hydrolase</keyword>
<evidence type="ECO:0000313" key="4">
    <source>
        <dbReference type="EMBL" id="BAJ62319.1"/>
    </source>
</evidence>
<keyword evidence="5" id="KW-1185">Reference proteome</keyword>
<proteinExistence type="predicted"/>
<dbReference type="PANTHER" id="PTHR11203">
    <property type="entry name" value="CLEAVAGE AND POLYADENYLATION SPECIFICITY FACTOR FAMILY MEMBER"/>
    <property type="match status" value="1"/>
</dbReference>
<gene>
    <name evidence="4" type="ordered locus">ANT_02850</name>
</gene>
<dbReference type="InParanoid" id="E8MZY4"/>
<dbReference type="SMART" id="SM01027">
    <property type="entry name" value="Beta-Casp"/>
    <property type="match status" value="1"/>
</dbReference>
<organism evidence="4 5">
    <name type="scientific">Anaerolinea thermophila (strain DSM 14523 / JCM 11388 / NBRC 100420 / UNI-1)</name>
    <dbReference type="NCBI Taxonomy" id="926569"/>
    <lineage>
        <taxon>Bacteria</taxon>
        <taxon>Bacillati</taxon>
        <taxon>Chloroflexota</taxon>
        <taxon>Anaerolineae</taxon>
        <taxon>Anaerolineales</taxon>
        <taxon>Anaerolineaceae</taxon>
        <taxon>Anaerolinea</taxon>
    </lineage>
</organism>